<gene>
    <name evidence="2" type="ORF">GCM10009801_59170</name>
</gene>
<dbReference type="Gene3D" id="3.40.50.1950">
    <property type="entry name" value="Flavin prenyltransferase-like"/>
    <property type="match status" value="1"/>
</dbReference>
<dbReference type="EMBL" id="BAAAPE010000015">
    <property type="protein sequence ID" value="GAA2092579.1"/>
    <property type="molecule type" value="Genomic_DNA"/>
</dbReference>
<proteinExistence type="predicted"/>
<dbReference type="InterPro" id="IPR003382">
    <property type="entry name" value="Flavoprotein"/>
</dbReference>
<dbReference type="PANTHER" id="PTHR14359">
    <property type="entry name" value="HOMO-OLIGOMERIC FLAVIN CONTAINING CYS DECARBOXYLASE FAMILY"/>
    <property type="match status" value="1"/>
</dbReference>
<protein>
    <recommendedName>
        <fullName evidence="1">Flavoprotein domain-containing protein</fullName>
    </recommendedName>
</protein>
<dbReference type="Pfam" id="PF02441">
    <property type="entry name" value="Flavoprotein"/>
    <property type="match status" value="1"/>
</dbReference>
<name>A0ABN2WIT1_9ACTN</name>
<dbReference type="PANTHER" id="PTHR14359:SF6">
    <property type="entry name" value="PHOSPHOPANTOTHENOYLCYSTEINE DECARBOXYLASE"/>
    <property type="match status" value="1"/>
</dbReference>
<evidence type="ECO:0000259" key="1">
    <source>
        <dbReference type="Pfam" id="PF02441"/>
    </source>
</evidence>
<reference evidence="3" key="1">
    <citation type="journal article" date="2019" name="Int. J. Syst. Evol. Microbiol.">
        <title>The Global Catalogue of Microorganisms (GCM) 10K type strain sequencing project: providing services to taxonomists for standard genome sequencing and annotation.</title>
        <authorList>
            <consortium name="The Broad Institute Genomics Platform"/>
            <consortium name="The Broad Institute Genome Sequencing Center for Infectious Disease"/>
            <person name="Wu L."/>
            <person name="Ma J."/>
        </authorList>
    </citation>
    <scope>NUCLEOTIDE SEQUENCE [LARGE SCALE GENOMIC DNA]</scope>
    <source>
        <strain evidence="3">JCM 15478</strain>
    </source>
</reference>
<organism evidence="2 3">
    <name type="scientific">Streptomyces albiaxialis</name>
    <dbReference type="NCBI Taxonomy" id="329523"/>
    <lineage>
        <taxon>Bacteria</taxon>
        <taxon>Bacillati</taxon>
        <taxon>Actinomycetota</taxon>
        <taxon>Actinomycetes</taxon>
        <taxon>Kitasatosporales</taxon>
        <taxon>Streptomycetaceae</taxon>
        <taxon>Streptomyces</taxon>
    </lineage>
</organism>
<dbReference type="InterPro" id="IPR036551">
    <property type="entry name" value="Flavin_trans-like"/>
</dbReference>
<dbReference type="Proteomes" id="UP001500016">
    <property type="component" value="Unassembled WGS sequence"/>
</dbReference>
<comment type="caution">
    <text evidence="2">The sequence shown here is derived from an EMBL/GenBank/DDBJ whole genome shotgun (WGS) entry which is preliminary data.</text>
</comment>
<evidence type="ECO:0000313" key="3">
    <source>
        <dbReference type="Proteomes" id="UP001500016"/>
    </source>
</evidence>
<evidence type="ECO:0000313" key="2">
    <source>
        <dbReference type="EMBL" id="GAA2092579.1"/>
    </source>
</evidence>
<sequence>MRDDTLSVLVCGSSAASNLPSYLTWLHQEIDLPLRVLLTHSAERFVPRELVAWHVDEIFTSDDPGLNPTEFARRSLAVVVLPATAHMLASAALGLGGSPAQTVLLAAERPALFFPSMNGIMWARKSTARHVEALRADGHTVVEPRESEVYELWQREVVIGPALLPPDQAAETVVKWVEAGLPAD</sequence>
<keyword evidence="3" id="KW-1185">Reference proteome</keyword>
<feature type="domain" description="Flavoprotein" evidence="1">
    <location>
        <begin position="6"/>
        <end position="138"/>
    </location>
</feature>
<dbReference type="RefSeq" id="WP_344532424.1">
    <property type="nucleotide sequence ID" value="NZ_BAAAPE010000015.1"/>
</dbReference>
<accession>A0ABN2WIT1</accession>
<dbReference type="SUPFAM" id="SSF52507">
    <property type="entry name" value="Homo-oligomeric flavin-containing Cys decarboxylases, HFCD"/>
    <property type="match status" value="1"/>
</dbReference>